<dbReference type="PROSITE" id="PS50089">
    <property type="entry name" value="ZF_RING_2"/>
    <property type="match status" value="1"/>
</dbReference>
<dbReference type="Proteomes" id="UP000295070">
    <property type="component" value="Unassembled WGS sequence"/>
</dbReference>
<evidence type="ECO:0000256" key="3">
    <source>
        <dbReference type="ARBA" id="ARBA00022833"/>
    </source>
</evidence>
<name>A0A484C1Y5_PERFV</name>
<keyword evidence="2 4" id="KW-0863">Zinc-finger</keyword>
<dbReference type="SMART" id="SM00184">
    <property type="entry name" value="RING"/>
    <property type="match status" value="1"/>
</dbReference>
<dbReference type="PANTHER" id="PTHR17550">
    <property type="entry name" value="E3 UBIQUITIN-PROTEIN LIGASE TTC3"/>
    <property type="match status" value="1"/>
</dbReference>
<evidence type="ECO:0000256" key="4">
    <source>
        <dbReference type="PROSITE-ProRule" id="PRU00175"/>
    </source>
</evidence>
<dbReference type="InterPro" id="IPR013083">
    <property type="entry name" value="Znf_RING/FYVE/PHD"/>
</dbReference>
<dbReference type="InterPro" id="IPR001841">
    <property type="entry name" value="Znf_RING"/>
</dbReference>
<dbReference type="EMBL" id="SCKG01000037">
    <property type="protein sequence ID" value="TDG95912.1"/>
    <property type="molecule type" value="Genomic_DNA"/>
</dbReference>
<feature type="compositionally biased region" description="Basic and acidic residues" evidence="5">
    <location>
        <begin position="75"/>
        <end position="84"/>
    </location>
</feature>
<comment type="caution">
    <text evidence="7">The sequence shown here is derived from an EMBL/GenBank/DDBJ whole genome shotgun (WGS) entry which is preliminary data.</text>
</comment>
<evidence type="ECO:0000313" key="7">
    <source>
        <dbReference type="EMBL" id="TDG95912.1"/>
    </source>
</evidence>
<evidence type="ECO:0000259" key="6">
    <source>
        <dbReference type="PROSITE" id="PS50089"/>
    </source>
</evidence>
<reference evidence="7 8" key="1">
    <citation type="submission" date="2019-01" db="EMBL/GenBank/DDBJ databases">
        <title>A chromosome-scale genome assembly of the yellow perch, Perca flavescens.</title>
        <authorList>
            <person name="Feron R."/>
            <person name="Morvezen R."/>
            <person name="Bestin A."/>
            <person name="Haffray P."/>
            <person name="Klopp C."/>
            <person name="Zahm M."/>
            <person name="Cabau C."/>
            <person name="Roques C."/>
            <person name="Donnadieu C."/>
            <person name="Bouchez O."/>
            <person name="Christie M."/>
            <person name="Larson W."/>
            <person name="Guiguen Y."/>
        </authorList>
    </citation>
    <scope>NUCLEOTIDE SEQUENCE [LARGE SCALE GENOMIC DNA]</scope>
    <source>
        <strain evidence="7">YP-PL-M2</strain>
        <tissue evidence="7">Blood</tissue>
    </source>
</reference>
<feature type="compositionally biased region" description="Acidic residues" evidence="5">
    <location>
        <begin position="1"/>
        <end position="42"/>
    </location>
</feature>
<proteinExistence type="predicted"/>
<evidence type="ECO:0000313" key="8">
    <source>
        <dbReference type="Proteomes" id="UP000295070"/>
    </source>
</evidence>
<dbReference type="Gene3D" id="3.30.40.10">
    <property type="entry name" value="Zinc/RING finger domain, C3HC4 (zinc finger)"/>
    <property type="match status" value="1"/>
</dbReference>
<keyword evidence="8" id="KW-1185">Reference proteome</keyword>
<keyword evidence="3" id="KW-0862">Zinc</keyword>
<gene>
    <name evidence="7" type="ORF">EPR50_G00243850</name>
</gene>
<protein>
    <recommendedName>
        <fullName evidence="6">RING-type domain-containing protein</fullName>
    </recommendedName>
</protein>
<dbReference type="GO" id="GO:0008270">
    <property type="term" value="F:zinc ion binding"/>
    <property type="evidence" value="ECO:0007669"/>
    <property type="project" value="UniProtKB-KW"/>
</dbReference>
<evidence type="ECO:0000256" key="1">
    <source>
        <dbReference type="ARBA" id="ARBA00022723"/>
    </source>
</evidence>
<sequence length="252" mass="28695">MDPDKEEAEELVSDSEDPFPERVEEEEEEEGEKEEEDDEEEKDALIFSAWMQRYRGGEQRDEIGEEEEKEEEEEGGRPESRCCLEPPVRMRTDRRASLPCPATLSAMHLSRLHSSTRPAVTAKVLLKRSSLRNLLPVPQEVAAATTVATVTATATTRRPSLTPGIHDVMAPEKRGQFRRRNVMSLSDAYSVCLICHNDLSRGSGTRELQCTHTYHKECIEEWLWRKQSCPTCHVQVSIPQPAYWSSTRAKVP</sequence>
<feature type="region of interest" description="Disordered" evidence="5">
    <location>
        <begin position="1"/>
        <end position="84"/>
    </location>
</feature>
<feature type="domain" description="RING-type" evidence="6">
    <location>
        <begin position="192"/>
        <end position="233"/>
    </location>
</feature>
<dbReference type="STRING" id="8167.A0A484C1Y5"/>
<dbReference type="AlphaFoldDB" id="A0A484C1Y5"/>
<keyword evidence="1" id="KW-0479">Metal-binding</keyword>
<organism evidence="7 8">
    <name type="scientific">Perca flavescens</name>
    <name type="common">American yellow perch</name>
    <name type="synonym">Morone flavescens</name>
    <dbReference type="NCBI Taxonomy" id="8167"/>
    <lineage>
        <taxon>Eukaryota</taxon>
        <taxon>Metazoa</taxon>
        <taxon>Chordata</taxon>
        <taxon>Craniata</taxon>
        <taxon>Vertebrata</taxon>
        <taxon>Euteleostomi</taxon>
        <taxon>Actinopterygii</taxon>
        <taxon>Neopterygii</taxon>
        <taxon>Teleostei</taxon>
        <taxon>Neoteleostei</taxon>
        <taxon>Acanthomorphata</taxon>
        <taxon>Eupercaria</taxon>
        <taxon>Perciformes</taxon>
        <taxon>Percoidei</taxon>
        <taxon>Percidae</taxon>
        <taxon>Percinae</taxon>
        <taxon>Perca</taxon>
    </lineage>
</organism>
<evidence type="ECO:0000256" key="2">
    <source>
        <dbReference type="ARBA" id="ARBA00022771"/>
    </source>
</evidence>
<dbReference type="PANTHER" id="PTHR17550:SF7">
    <property type="entry name" value="RNA-BINDING PROTEIN 44"/>
    <property type="match status" value="1"/>
</dbReference>
<evidence type="ECO:0000256" key="5">
    <source>
        <dbReference type="SAM" id="MobiDB-lite"/>
    </source>
</evidence>
<dbReference type="Pfam" id="PF13639">
    <property type="entry name" value="zf-RING_2"/>
    <property type="match status" value="1"/>
</dbReference>
<dbReference type="SUPFAM" id="SSF57850">
    <property type="entry name" value="RING/U-box"/>
    <property type="match status" value="1"/>
</dbReference>
<accession>A0A484C1Y5</accession>
<feature type="compositionally biased region" description="Acidic residues" evidence="5">
    <location>
        <begin position="63"/>
        <end position="74"/>
    </location>
</feature>